<keyword evidence="2" id="KW-0812">Transmembrane</keyword>
<proteinExistence type="predicted"/>
<keyword evidence="2" id="KW-0472">Membrane</keyword>
<dbReference type="AlphaFoldDB" id="A0AAV8AFU3"/>
<dbReference type="SMART" id="SM00315">
    <property type="entry name" value="RGS"/>
    <property type="match status" value="1"/>
</dbReference>
<reference evidence="4" key="1">
    <citation type="submission" date="2022-08" db="EMBL/GenBank/DDBJ databases">
        <title>Novel sulphate-reducing endosymbionts in the free-living metamonad Anaeramoeba.</title>
        <authorList>
            <person name="Jerlstrom-Hultqvist J."/>
            <person name="Cepicka I."/>
            <person name="Gallot-Lavallee L."/>
            <person name="Salas-Leiva D."/>
            <person name="Curtis B.A."/>
            <person name="Zahonova K."/>
            <person name="Pipaliya S."/>
            <person name="Dacks J."/>
            <person name="Roger A.J."/>
        </authorList>
    </citation>
    <scope>NUCLEOTIDE SEQUENCE</scope>
    <source>
        <strain evidence="4">Busselton2</strain>
    </source>
</reference>
<dbReference type="SUPFAM" id="SSF48097">
    <property type="entry name" value="Regulator of G-protein signaling, RGS"/>
    <property type="match status" value="1"/>
</dbReference>
<feature type="transmembrane region" description="Helical" evidence="2">
    <location>
        <begin position="185"/>
        <end position="205"/>
    </location>
</feature>
<protein>
    <submittedName>
        <fullName evidence="4">Regulator of g protein signaling</fullName>
    </submittedName>
</protein>
<dbReference type="Gene3D" id="1.10.167.10">
    <property type="entry name" value="Regulator of G-protein Signalling 4, domain 2"/>
    <property type="match status" value="1"/>
</dbReference>
<dbReference type="InterPro" id="IPR016137">
    <property type="entry name" value="RGS"/>
</dbReference>
<dbReference type="EMBL" id="JANTQA010000010">
    <property type="protein sequence ID" value="KAJ3451338.1"/>
    <property type="molecule type" value="Genomic_DNA"/>
</dbReference>
<dbReference type="InterPro" id="IPR036305">
    <property type="entry name" value="RGS_sf"/>
</dbReference>
<organism evidence="4 5">
    <name type="scientific">Anaeramoeba flamelloides</name>
    <dbReference type="NCBI Taxonomy" id="1746091"/>
    <lineage>
        <taxon>Eukaryota</taxon>
        <taxon>Metamonada</taxon>
        <taxon>Anaeramoebidae</taxon>
        <taxon>Anaeramoeba</taxon>
    </lineage>
</organism>
<feature type="transmembrane region" description="Helical" evidence="2">
    <location>
        <begin position="38"/>
        <end position="58"/>
    </location>
</feature>
<evidence type="ECO:0000313" key="4">
    <source>
        <dbReference type="EMBL" id="KAJ3451338.1"/>
    </source>
</evidence>
<dbReference type="PANTHER" id="PTHR10845">
    <property type="entry name" value="REGULATOR OF G PROTEIN SIGNALING"/>
    <property type="match status" value="1"/>
</dbReference>
<sequence>MNELVFRVTNTIIMFVYGMILFICFIKKRDHPAINSRSMVITGFIIFSLPIFNIISIIETQTQGSAQCFLSEIYLTMSQCVGIGVEKLENSKKFFLEIKRKPTSTSFNTEQISVLCHDKIELTSMQGRTSNEGKLENEEKDKLNGEKSQPPTDDEEGWDAFNAEVELKNVEKNYYKKRFLISGKYLGLALTLHYLLFFIITLTLYFCSIDTTVGAECTQTNWKLFVRGGVGFLQLFIMVVLVYKLRKINDHYKIRNEIFAVSFVLCCYFTINYSLGLPKVRIHQDIALHVTGYILQTIVLGWPIYLSFKKVKNKEKEEETIFLKLKKILNNKKSLQYFIEFAKKEYSVENVLFYSSIKRLKKLKNRRKRKKLSASIIKSFINLNGALTLNINSKVRKQCLVDFEEDPLGKNCFKRANQEIFLLIARATYPQFLNSNEYKQMLTEVNLEDQEVRFND</sequence>
<evidence type="ECO:0000256" key="1">
    <source>
        <dbReference type="SAM" id="MobiDB-lite"/>
    </source>
</evidence>
<dbReference type="PROSITE" id="PS50132">
    <property type="entry name" value="RGS"/>
    <property type="match status" value="1"/>
</dbReference>
<evidence type="ECO:0000259" key="3">
    <source>
        <dbReference type="PROSITE" id="PS50132"/>
    </source>
</evidence>
<keyword evidence="2" id="KW-1133">Transmembrane helix</keyword>
<dbReference type="PRINTS" id="PR01301">
    <property type="entry name" value="RGSPROTEIN"/>
</dbReference>
<feature type="transmembrane region" description="Helical" evidence="2">
    <location>
        <begin position="64"/>
        <end position="85"/>
    </location>
</feature>
<accession>A0AAV8AFU3</accession>
<comment type="caution">
    <text evidence="4">The sequence shown here is derived from an EMBL/GenBank/DDBJ whole genome shotgun (WGS) entry which is preliminary data.</text>
</comment>
<gene>
    <name evidence="4" type="ORF">M0812_05008</name>
</gene>
<feature type="transmembrane region" description="Helical" evidence="2">
    <location>
        <begin position="286"/>
        <end position="306"/>
    </location>
</feature>
<name>A0AAV8AFU3_9EUKA</name>
<evidence type="ECO:0000313" key="5">
    <source>
        <dbReference type="Proteomes" id="UP001146793"/>
    </source>
</evidence>
<evidence type="ECO:0000256" key="2">
    <source>
        <dbReference type="SAM" id="Phobius"/>
    </source>
</evidence>
<dbReference type="Proteomes" id="UP001146793">
    <property type="component" value="Unassembled WGS sequence"/>
</dbReference>
<feature type="region of interest" description="Disordered" evidence="1">
    <location>
        <begin position="127"/>
        <end position="157"/>
    </location>
</feature>
<feature type="transmembrane region" description="Helical" evidence="2">
    <location>
        <begin position="257"/>
        <end position="274"/>
    </location>
</feature>
<feature type="transmembrane region" description="Helical" evidence="2">
    <location>
        <begin position="225"/>
        <end position="245"/>
    </location>
</feature>
<dbReference type="PANTHER" id="PTHR10845:SF192">
    <property type="entry name" value="DOUBLE HIT, ISOFORM B"/>
    <property type="match status" value="1"/>
</dbReference>
<feature type="transmembrane region" description="Helical" evidence="2">
    <location>
        <begin position="6"/>
        <end position="26"/>
    </location>
</feature>
<dbReference type="Pfam" id="PF00615">
    <property type="entry name" value="RGS"/>
    <property type="match status" value="1"/>
</dbReference>
<dbReference type="InterPro" id="IPR044926">
    <property type="entry name" value="RGS_subdomain_2"/>
</dbReference>
<feature type="compositionally biased region" description="Basic and acidic residues" evidence="1">
    <location>
        <begin position="131"/>
        <end position="145"/>
    </location>
</feature>
<feature type="domain" description="RGS" evidence="3">
    <location>
        <begin position="324"/>
        <end position="442"/>
    </location>
</feature>